<evidence type="ECO:0000313" key="8">
    <source>
        <dbReference type="EMBL" id="OWA53357.1"/>
    </source>
</evidence>
<evidence type="ECO:0000313" key="9">
    <source>
        <dbReference type="Proteomes" id="UP000192578"/>
    </source>
</evidence>
<name>A0A9X6NG63_HYPEX</name>
<keyword evidence="5" id="KW-0539">Nucleus</keyword>
<evidence type="ECO:0000256" key="5">
    <source>
        <dbReference type="ARBA" id="ARBA00023242"/>
    </source>
</evidence>
<dbReference type="Pfam" id="PF00226">
    <property type="entry name" value="DnaJ"/>
    <property type="match status" value="1"/>
</dbReference>
<protein>
    <submittedName>
        <fullName evidence="8">DnaJ-like protein subfamily C member 17</fullName>
    </submittedName>
</protein>
<dbReference type="InterPro" id="IPR052094">
    <property type="entry name" value="Pre-mRNA-splicing_ERAD"/>
</dbReference>
<dbReference type="CDD" id="cd06257">
    <property type="entry name" value="DnaJ"/>
    <property type="match status" value="1"/>
</dbReference>
<dbReference type="EMBL" id="MTYJ01000316">
    <property type="protein sequence ID" value="OWA53357.1"/>
    <property type="molecule type" value="Genomic_DNA"/>
</dbReference>
<sequence>MPPTKNNALDSLRDKDLYALLDVPEEATKEVITKAYRKKALKVHPDKNPDNPKAAELFHLLTQCLEVLTDVAARQAYDRCRKAKKATEERNSHLDAKRRKLKEDLEAREFSSKSPFAFPTASSSKQPADVVKETTAMSQFEKEVLRLRKEGSRLVEAEQERLRQELKEQIKSQRVVQLESGHYDSSTGYPSHPHPAASSQPMPPKAFSSTAPSSASMSHADFEAKILARIAHILNPCVRFGISSPADSDCEAFIDDSMNFLKLYRQSDRSRSFRHNVEYLRRDIVRVTAAAVVQVGVIGGK</sequence>
<feature type="domain" description="J" evidence="7">
    <location>
        <begin position="16"/>
        <end position="81"/>
    </location>
</feature>
<dbReference type="InterPro" id="IPR001623">
    <property type="entry name" value="DnaJ_domain"/>
</dbReference>
<dbReference type="SUPFAM" id="SSF46565">
    <property type="entry name" value="Chaperone J-domain"/>
    <property type="match status" value="1"/>
</dbReference>
<dbReference type="Gene3D" id="1.10.287.110">
    <property type="entry name" value="DnaJ domain"/>
    <property type="match status" value="1"/>
</dbReference>
<reference evidence="9" key="1">
    <citation type="submission" date="2017-01" db="EMBL/GenBank/DDBJ databases">
        <title>Comparative genomics of anhydrobiosis in the tardigrade Hypsibius dujardini.</title>
        <authorList>
            <person name="Yoshida Y."/>
            <person name="Koutsovoulos G."/>
            <person name="Laetsch D."/>
            <person name="Stevens L."/>
            <person name="Kumar S."/>
            <person name="Horikawa D."/>
            <person name="Ishino K."/>
            <person name="Komine S."/>
            <person name="Tomita M."/>
            <person name="Blaxter M."/>
            <person name="Arakawa K."/>
        </authorList>
    </citation>
    <scope>NUCLEOTIDE SEQUENCE [LARGE SCALE GENOMIC DNA]</scope>
    <source>
        <strain evidence="9">Z151</strain>
    </source>
</reference>
<evidence type="ECO:0000256" key="3">
    <source>
        <dbReference type="ARBA" id="ARBA00022490"/>
    </source>
</evidence>
<dbReference type="GO" id="GO:0005737">
    <property type="term" value="C:cytoplasm"/>
    <property type="evidence" value="ECO:0007669"/>
    <property type="project" value="UniProtKB-SubCell"/>
</dbReference>
<evidence type="ECO:0000256" key="6">
    <source>
        <dbReference type="SAM" id="MobiDB-lite"/>
    </source>
</evidence>
<dbReference type="OrthoDB" id="259708at2759"/>
<dbReference type="Proteomes" id="UP000192578">
    <property type="component" value="Unassembled WGS sequence"/>
</dbReference>
<evidence type="ECO:0000256" key="2">
    <source>
        <dbReference type="ARBA" id="ARBA00004496"/>
    </source>
</evidence>
<dbReference type="PROSITE" id="PS50076">
    <property type="entry name" value="DNAJ_2"/>
    <property type="match status" value="1"/>
</dbReference>
<keyword evidence="4" id="KW-0143">Chaperone</keyword>
<evidence type="ECO:0000259" key="7">
    <source>
        <dbReference type="PROSITE" id="PS50076"/>
    </source>
</evidence>
<dbReference type="AlphaFoldDB" id="A0A9X6NG63"/>
<feature type="region of interest" description="Disordered" evidence="6">
    <location>
        <begin position="179"/>
        <end position="214"/>
    </location>
</feature>
<organism evidence="8 9">
    <name type="scientific">Hypsibius exemplaris</name>
    <name type="common">Freshwater tardigrade</name>
    <dbReference type="NCBI Taxonomy" id="2072580"/>
    <lineage>
        <taxon>Eukaryota</taxon>
        <taxon>Metazoa</taxon>
        <taxon>Ecdysozoa</taxon>
        <taxon>Tardigrada</taxon>
        <taxon>Eutardigrada</taxon>
        <taxon>Parachela</taxon>
        <taxon>Hypsibioidea</taxon>
        <taxon>Hypsibiidae</taxon>
        <taxon>Hypsibius</taxon>
    </lineage>
</organism>
<proteinExistence type="predicted"/>
<evidence type="ECO:0000256" key="1">
    <source>
        <dbReference type="ARBA" id="ARBA00004123"/>
    </source>
</evidence>
<evidence type="ECO:0000256" key="4">
    <source>
        <dbReference type="ARBA" id="ARBA00023186"/>
    </source>
</evidence>
<dbReference type="GO" id="GO:0005681">
    <property type="term" value="C:spliceosomal complex"/>
    <property type="evidence" value="ECO:0007669"/>
    <property type="project" value="TreeGrafter"/>
</dbReference>
<comment type="subcellular location">
    <subcellularLocation>
        <location evidence="2">Cytoplasm</location>
    </subcellularLocation>
    <subcellularLocation>
        <location evidence="1">Nucleus</location>
    </subcellularLocation>
</comment>
<dbReference type="PANTHER" id="PTHR44313:SF1">
    <property type="entry name" value="DNAJ HOMOLOG SUBFAMILY C MEMBER 17"/>
    <property type="match status" value="1"/>
</dbReference>
<keyword evidence="9" id="KW-1185">Reference proteome</keyword>
<gene>
    <name evidence="8" type="ORF">BV898_17790</name>
</gene>
<accession>A0A9X6NG63</accession>
<dbReference type="InterPro" id="IPR036869">
    <property type="entry name" value="J_dom_sf"/>
</dbReference>
<feature type="compositionally biased region" description="Low complexity" evidence="6">
    <location>
        <begin position="190"/>
        <end position="214"/>
    </location>
</feature>
<keyword evidence="3" id="KW-0963">Cytoplasm</keyword>
<dbReference type="PRINTS" id="PR00625">
    <property type="entry name" value="JDOMAIN"/>
</dbReference>
<dbReference type="GO" id="GO:0000390">
    <property type="term" value="P:spliceosomal complex disassembly"/>
    <property type="evidence" value="ECO:0007669"/>
    <property type="project" value="TreeGrafter"/>
</dbReference>
<dbReference type="PANTHER" id="PTHR44313">
    <property type="entry name" value="DNAJ HOMOLOG SUBFAMILY C MEMBER 17"/>
    <property type="match status" value="1"/>
</dbReference>
<dbReference type="SMART" id="SM00271">
    <property type="entry name" value="DnaJ"/>
    <property type="match status" value="1"/>
</dbReference>
<comment type="caution">
    <text evidence="8">The sequence shown here is derived from an EMBL/GenBank/DDBJ whole genome shotgun (WGS) entry which is preliminary data.</text>
</comment>